<reference evidence="7 8" key="1">
    <citation type="journal article" date="2019" name="ACS Chem. Biol.">
        <title>Identification and Mobilization of a Cryptic Antibiotic Biosynthesis Gene Locus from a Human-Pathogenic Nocardia Isolate.</title>
        <authorList>
            <person name="Herisse M."/>
            <person name="Ishida K."/>
            <person name="Porter J.L."/>
            <person name="Howden B."/>
            <person name="Hertweck C."/>
            <person name="Stinear T.P."/>
            <person name="Pidot S.J."/>
        </authorList>
    </citation>
    <scope>NUCLEOTIDE SEQUENCE [LARGE SCALE GENOMIC DNA]</scope>
    <source>
        <strain evidence="7 8">AUSMDU00012715</strain>
    </source>
</reference>
<dbReference type="SUPFAM" id="SSF103473">
    <property type="entry name" value="MFS general substrate transporter"/>
    <property type="match status" value="1"/>
</dbReference>
<dbReference type="EMBL" id="CP046173">
    <property type="protein sequence ID" value="QIS19955.1"/>
    <property type="molecule type" value="Genomic_DNA"/>
</dbReference>
<dbReference type="Pfam" id="PF07690">
    <property type="entry name" value="MFS_1"/>
    <property type="match status" value="2"/>
</dbReference>
<feature type="transmembrane region" description="Helical" evidence="5">
    <location>
        <begin position="160"/>
        <end position="181"/>
    </location>
</feature>
<dbReference type="InterPro" id="IPR020846">
    <property type="entry name" value="MFS_dom"/>
</dbReference>
<feature type="transmembrane region" description="Helical" evidence="5">
    <location>
        <begin position="65"/>
        <end position="89"/>
    </location>
</feature>
<keyword evidence="2 5" id="KW-0812">Transmembrane</keyword>
<evidence type="ECO:0000256" key="5">
    <source>
        <dbReference type="SAM" id="Phobius"/>
    </source>
</evidence>
<feature type="transmembrane region" description="Helical" evidence="5">
    <location>
        <begin position="187"/>
        <end position="206"/>
    </location>
</feature>
<keyword evidence="3 5" id="KW-1133">Transmembrane helix</keyword>
<dbReference type="PROSITE" id="PS50850">
    <property type="entry name" value="MFS"/>
    <property type="match status" value="1"/>
</dbReference>
<feature type="transmembrane region" description="Helical" evidence="5">
    <location>
        <begin position="227"/>
        <end position="249"/>
    </location>
</feature>
<feature type="transmembrane region" description="Helical" evidence="5">
    <location>
        <begin position="293"/>
        <end position="312"/>
    </location>
</feature>
<dbReference type="InterPro" id="IPR036259">
    <property type="entry name" value="MFS_trans_sf"/>
</dbReference>
<evidence type="ECO:0000313" key="8">
    <source>
        <dbReference type="Proteomes" id="UP000500953"/>
    </source>
</evidence>
<feature type="transmembrane region" description="Helical" evidence="5">
    <location>
        <begin position="318"/>
        <end position="339"/>
    </location>
</feature>
<feature type="transmembrane region" description="Helical" evidence="5">
    <location>
        <begin position="261"/>
        <end position="281"/>
    </location>
</feature>
<proteinExistence type="predicted"/>
<dbReference type="GO" id="GO:0005886">
    <property type="term" value="C:plasma membrane"/>
    <property type="evidence" value="ECO:0007669"/>
    <property type="project" value="UniProtKB-SubCell"/>
</dbReference>
<feature type="transmembrane region" description="Helical" evidence="5">
    <location>
        <begin position="120"/>
        <end position="139"/>
    </location>
</feature>
<evidence type="ECO:0000256" key="4">
    <source>
        <dbReference type="ARBA" id="ARBA00023136"/>
    </source>
</evidence>
<gene>
    <name evidence="7" type="ORF">F6W96_18305</name>
</gene>
<evidence type="ECO:0000256" key="3">
    <source>
        <dbReference type="ARBA" id="ARBA00022989"/>
    </source>
</evidence>
<dbReference type="Gene3D" id="1.20.1250.20">
    <property type="entry name" value="MFS general substrate transporter like domains"/>
    <property type="match status" value="2"/>
</dbReference>
<protein>
    <submittedName>
        <fullName evidence="7">MFS transporter</fullName>
    </submittedName>
</protein>
<dbReference type="PANTHER" id="PTHR23514:SF13">
    <property type="entry name" value="INNER MEMBRANE PROTEIN YBJJ"/>
    <property type="match status" value="1"/>
</dbReference>
<dbReference type="InterPro" id="IPR051788">
    <property type="entry name" value="MFS_Transporter"/>
</dbReference>
<feature type="transmembrane region" description="Helical" evidence="5">
    <location>
        <begin position="351"/>
        <end position="370"/>
    </location>
</feature>
<dbReference type="AlphaFoldDB" id="A0A6G9Z2X4"/>
<name>A0A6G9Z2X4_9NOCA</name>
<comment type="subcellular location">
    <subcellularLocation>
        <location evidence="1">Cell membrane</location>
        <topology evidence="1">Multi-pass membrane protein</topology>
    </subcellularLocation>
</comment>
<dbReference type="InterPro" id="IPR011701">
    <property type="entry name" value="MFS"/>
</dbReference>
<dbReference type="GO" id="GO:0022857">
    <property type="term" value="F:transmembrane transporter activity"/>
    <property type="evidence" value="ECO:0007669"/>
    <property type="project" value="InterPro"/>
</dbReference>
<dbReference type="CDD" id="cd17393">
    <property type="entry name" value="MFS_MosC_like"/>
    <property type="match status" value="1"/>
</dbReference>
<evidence type="ECO:0000256" key="2">
    <source>
        <dbReference type="ARBA" id="ARBA00022692"/>
    </source>
</evidence>
<feature type="transmembrane region" description="Helical" evidence="5">
    <location>
        <begin position="33"/>
        <end position="53"/>
    </location>
</feature>
<evidence type="ECO:0000256" key="1">
    <source>
        <dbReference type="ARBA" id="ARBA00004651"/>
    </source>
</evidence>
<evidence type="ECO:0000259" key="6">
    <source>
        <dbReference type="PROSITE" id="PS50850"/>
    </source>
</evidence>
<dbReference type="Proteomes" id="UP000500953">
    <property type="component" value="Chromosome"/>
</dbReference>
<evidence type="ECO:0000313" key="7">
    <source>
        <dbReference type="EMBL" id="QIS19955.1"/>
    </source>
</evidence>
<organism evidence="7 8">
    <name type="scientific">Nocardia terpenica</name>
    <dbReference type="NCBI Taxonomy" id="455432"/>
    <lineage>
        <taxon>Bacteria</taxon>
        <taxon>Bacillati</taxon>
        <taxon>Actinomycetota</taxon>
        <taxon>Actinomycetes</taxon>
        <taxon>Mycobacteriales</taxon>
        <taxon>Nocardiaceae</taxon>
        <taxon>Nocardia</taxon>
    </lineage>
</organism>
<accession>A0A6G9Z2X4</accession>
<feature type="transmembrane region" description="Helical" evidence="5">
    <location>
        <begin position="382"/>
        <end position="403"/>
    </location>
</feature>
<keyword evidence="4 5" id="KW-0472">Membrane</keyword>
<feature type="domain" description="Major facilitator superfamily (MFS) profile" evidence="6">
    <location>
        <begin position="31"/>
        <end position="407"/>
    </location>
</feature>
<feature type="transmembrane region" description="Helical" evidence="5">
    <location>
        <begin position="96"/>
        <end position="114"/>
    </location>
</feature>
<sequence length="407" mass="41472">MWLRHWRPTVSRCIVSDRCAVATEPKAAGAAQVSVAVTFLVHALLFASWTAHIPQIKAELRLSDGALGTALLGAPIGSVLAMVASGALLPRLGSRRMIRVTVVGYAIGGVAVGLADSPVLLFGALAVWGLFQGALDVAMNTQAVTVERAAGTAIMARLHGLWSIGGFLGALIGAGAVAAGVGLTAQLFVLGVVAVVVIGWLSRAMIADGAQTREARPIRRSRLSPMVAILGGIAFASMLCEGAAADWSANYLRDDLGAGPALGGLGYVAYALAMVAVRLGGTVLERRFRIDRLLPALSTVFALGMTAALLAAQPIPALLGFAAMGIGLALIVPSAFSAAGRAAPGPNSGSAIATVSALGWLGYVSGPPLIGHLADRVGLDTALWTLPLLALVLTAIARFGGVFTPDR</sequence>
<dbReference type="PANTHER" id="PTHR23514">
    <property type="entry name" value="BYPASS OF STOP CODON PROTEIN 6"/>
    <property type="match status" value="1"/>
</dbReference>